<dbReference type="RefSeq" id="XP_001879286.1">
    <property type="nucleotide sequence ID" value="XM_001879251.1"/>
</dbReference>
<dbReference type="KEGG" id="lbc:LACBIDRAFT_318226"/>
<dbReference type="GeneID" id="6075212"/>
<dbReference type="InParanoid" id="B0D688"/>
<dbReference type="Proteomes" id="UP000001194">
    <property type="component" value="Unassembled WGS sequence"/>
</dbReference>
<proteinExistence type="predicted"/>
<reference evidence="1 2" key="1">
    <citation type="journal article" date="2008" name="Nature">
        <title>The genome of Laccaria bicolor provides insights into mycorrhizal symbiosis.</title>
        <authorList>
            <person name="Martin F."/>
            <person name="Aerts A."/>
            <person name="Ahren D."/>
            <person name="Brun A."/>
            <person name="Danchin E.G.J."/>
            <person name="Duchaussoy F."/>
            <person name="Gibon J."/>
            <person name="Kohler A."/>
            <person name="Lindquist E."/>
            <person name="Pereda V."/>
            <person name="Salamov A."/>
            <person name="Shapiro H.J."/>
            <person name="Wuyts J."/>
            <person name="Blaudez D."/>
            <person name="Buee M."/>
            <person name="Brokstein P."/>
            <person name="Canbaeck B."/>
            <person name="Cohen D."/>
            <person name="Courty P.E."/>
            <person name="Coutinho P.M."/>
            <person name="Delaruelle C."/>
            <person name="Detter J.C."/>
            <person name="Deveau A."/>
            <person name="DiFazio S."/>
            <person name="Duplessis S."/>
            <person name="Fraissinet-Tachet L."/>
            <person name="Lucic E."/>
            <person name="Frey-Klett P."/>
            <person name="Fourrey C."/>
            <person name="Feussner I."/>
            <person name="Gay G."/>
            <person name="Grimwood J."/>
            <person name="Hoegger P.J."/>
            <person name="Jain P."/>
            <person name="Kilaru S."/>
            <person name="Labbe J."/>
            <person name="Lin Y.C."/>
            <person name="Legue V."/>
            <person name="Le Tacon F."/>
            <person name="Marmeisse R."/>
            <person name="Melayah D."/>
            <person name="Montanini B."/>
            <person name="Muratet M."/>
            <person name="Nehls U."/>
            <person name="Niculita-Hirzel H."/>
            <person name="Oudot-Le Secq M.P."/>
            <person name="Peter M."/>
            <person name="Quesneville H."/>
            <person name="Rajashekar B."/>
            <person name="Reich M."/>
            <person name="Rouhier N."/>
            <person name="Schmutz J."/>
            <person name="Yin T."/>
            <person name="Chalot M."/>
            <person name="Henrissat B."/>
            <person name="Kuees U."/>
            <person name="Lucas S."/>
            <person name="Van de Peer Y."/>
            <person name="Podila G.K."/>
            <person name="Polle A."/>
            <person name="Pukkila P.J."/>
            <person name="Richardson P.M."/>
            <person name="Rouze P."/>
            <person name="Sanders I.R."/>
            <person name="Stajich J.E."/>
            <person name="Tunlid A."/>
            <person name="Tuskan G."/>
            <person name="Grigoriev I.V."/>
        </authorList>
    </citation>
    <scope>NUCLEOTIDE SEQUENCE [LARGE SCALE GENOMIC DNA]</scope>
    <source>
        <strain evidence="2">S238N-H82 / ATCC MYA-4686</strain>
    </source>
</reference>
<protein>
    <submittedName>
        <fullName evidence="1">Predicted protein</fullName>
    </submittedName>
</protein>
<keyword evidence="2" id="KW-1185">Reference proteome</keyword>
<evidence type="ECO:0000313" key="2">
    <source>
        <dbReference type="Proteomes" id="UP000001194"/>
    </source>
</evidence>
<sequence length="59" mass="6689">MGKLLQGVPHYDIKLCSSLQLAVNYYHFDFASELDGLARENVLQSSPQTLSFAWESLQK</sequence>
<gene>
    <name evidence="1" type="ORF">LACBIDRAFT_318226</name>
</gene>
<dbReference type="EMBL" id="DS547098">
    <property type="protein sequence ID" value="EDR09901.1"/>
    <property type="molecule type" value="Genomic_DNA"/>
</dbReference>
<dbReference type="AlphaFoldDB" id="B0D688"/>
<organism evidence="2">
    <name type="scientific">Laccaria bicolor (strain S238N-H82 / ATCC MYA-4686)</name>
    <name type="common">Bicoloured deceiver</name>
    <name type="synonym">Laccaria laccata var. bicolor</name>
    <dbReference type="NCBI Taxonomy" id="486041"/>
    <lineage>
        <taxon>Eukaryota</taxon>
        <taxon>Fungi</taxon>
        <taxon>Dikarya</taxon>
        <taxon>Basidiomycota</taxon>
        <taxon>Agaricomycotina</taxon>
        <taxon>Agaricomycetes</taxon>
        <taxon>Agaricomycetidae</taxon>
        <taxon>Agaricales</taxon>
        <taxon>Agaricineae</taxon>
        <taxon>Hydnangiaceae</taxon>
        <taxon>Laccaria</taxon>
    </lineage>
</organism>
<accession>B0D688</accession>
<dbReference type="HOGENOM" id="CLU_2961190_0_0_1"/>
<name>B0D688_LACBS</name>
<evidence type="ECO:0000313" key="1">
    <source>
        <dbReference type="EMBL" id="EDR09901.1"/>
    </source>
</evidence>